<accession>A0A918RS48</accession>
<dbReference type="EMBL" id="BMXA01000002">
    <property type="protein sequence ID" value="GHA07136.1"/>
    <property type="molecule type" value="Genomic_DNA"/>
</dbReference>
<dbReference type="Proteomes" id="UP000614811">
    <property type="component" value="Unassembled WGS sequence"/>
</dbReference>
<dbReference type="GO" id="GO:0016787">
    <property type="term" value="F:hydrolase activity"/>
    <property type="evidence" value="ECO:0007669"/>
    <property type="project" value="UniProtKB-KW"/>
</dbReference>
<evidence type="ECO:0000259" key="1">
    <source>
        <dbReference type="Pfam" id="PF00561"/>
    </source>
</evidence>
<dbReference type="Pfam" id="PF00561">
    <property type="entry name" value="Abhydrolase_1"/>
    <property type="match status" value="1"/>
</dbReference>
<feature type="domain" description="AB hydrolase-1" evidence="1">
    <location>
        <begin position="24"/>
        <end position="273"/>
    </location>
</feature>
<dbReference type="PRINTS" id="PR00111">
    <property type="entry name" value="ABHYDROLASE"/>
</dbReference>
<keyword evidence="2" id="KW-0378">Hydrolase</keyword>
<evidence type="ECO:0000313" key="2">
    <source>
        <dbReference type="EMBL" id="GHA07136.1"/>
    </source>
</evidence>
<protein>
    <submittedName>
        <fullName evidence="2">Hydrolase</fullName>
    </submittedName>
</protein>
<reference evidence="2" key="1">
    <citation type="journal article" date="2014" name="Int. J. Syst. Evol. Microbiol.">
        <title>Complete genome sequence of Corynebacterium casei LMG S-19264T (=DSM 44701T), isolated from a smear-ripened cheese.</title>
        <authorList>
            <consortium name="US DOE Joint Genome Institute (JGI-PGF)"/>
            <person name="Walter F."/>
            <person name="Albersmeier A."/>
            <person name="Kalinowski J."/>
            <person name="Ruckert C."/>
        </authorList>
    </citation>
    <scope>NUCLEOTIDE SEQUENCE</scope>
    <source>
        <strain evidence="2">KCTC 12711</strain>
    </source>
</reference>
<organism evidence="2 3">
    <name type="scientific">Arenicella chitinivorans</name>
    <dbReference type="NCBI Taxonomy" id="1329800"/>
    <lineage>
        <taxon>Bacteria</taxon>
        <taxon>Pseudomonadati</taxon>
        <taxon>Pseudomonadota</taxon>
        <taxon>Gammaproteobacteria</taxon>
        <taxon>Arenicellales</taxon>
        <taxon>Arenicellaceae</taxon>
        <taxon>Arenicella</taxon>
    </lineage>
</organism>
<evidence type="ECO:0000313" key="3">
    <source>
        <dbReference type="Proteomes" id="UP000614811"/>
    </source>
</evidence>
<dbReference type="InterPro" id="IPR050266">
    <property type="entry name" value="AB_hydrolase_sf"/>
</dbReference>
<dbReference type="PANTHER" id="PTHR43798:SF33">
    <property type="entry name" value="HYDROLASE, PUTATIVE (AFU_ORTHOLOGUE AFUA_2G14860)-RELATED"/>
    <property type="match status" value="1"/>
</dbReference>
<comment type="caution">
    <text evidence="2">The sequence shown here is derived from an EMBL/GenBank/DDBJ whole genome shotgun (WGS) entry which is preliminary data.</text>
</comment>
<dbReference type="Gene3D" id="3.40.50.1820">
    <property type="entry name" value="alpha/beta hydrolase"/>
    <property type="match status" value="1"/>
</dbReference>
<gene>
    <name evidence="2" type="ORF">GCM10008090_16120</name>
</gene>
<dbReference type="SUPFAM" id="SSF53474">
    <property type="entry name" value="alpha/beta-Hydrolases"/>
    <property type="match status" value="1"/>
</dbReference>
<sequence>MNSTRLDVRGLQYHIQEWGERGNPTLVLLHGWMDCGASFKYVAEQLANRYFVVAPDWRGFGETEHAPGYWFPDYFADLHEILDYYSPELPANLVGHSMGGNIVLMYAGIQPHRVSAVISLEALGMAPTDASQAVDKYRTWMNQVLRGEPSKVYPNIASLRRSIRAGNPRLTDAMVDELTTLWARPNPENGTYRLKHDHNHRFTNPVRYQIDDTVAIWREIRARVGVLMAEDSPMYQQYHKLGRLDEARQLLGVSDDTYALLSDCGHMVHLEQPVATAAFIDRFFGAVESD</sequence>
<reference evidence="2" key="2">
    <citation type="submission" date="2020-09" db="EMBL/GenBank/DDBJ databases">
        <authorList>
            <person name="Sun Q."/>
            <person name="Kim S."/>
        </authorList>
    </citation>
    <scope>NUCLEOTIDE SEQUENCE</scope>
    <source>
        <strain evidence="2">KCTC 12711</strain>
    </source>
</reference>
<dbReference type="GO" id="GO:0016020">
    <property type="term" value="C:membrane"/>
    <property type="evidence" value="ECO:0007669"/>
    <property type="project" value="TreeGrafter"/>
</dbReference>
<dbReference type="PANTHER" id="PTHR43798">
    <property type="entry name" value="MONOACYLGLYCEROL LIPASE"/>
    <property type="match status" value="1"/>
</dbReference>
<keyword evidence="3" id="KW-1185">Reference proteome</keyword>
<dbReference type="RefSeq" id="WP_189399665.1">
    <property type="nucleotide sequence ID" value="NZ_BMXA01000002.1"/>
</dbReference>
<dbReference type="AlphaFoldDB" id="A0A918RS48"/>
<name>A0A918RS48_9GAMM</name>
<dbReference type="InterPro" id="IPR000073">
    <property type="entry name" value="AB_hydrolase_1"/>
</dbReference>
<proteinExistence type="predicted"/>
<dbReference type="InterPro" id="IPR029058">
    <property type="entry name" value="AB_hydrolase_fold"/>
</dbReference>